<dbReference type="EMBL" id="JAOVZO020000018">
    <property type="protein sequence ID" value="MDC8014544.1"/>
    <property type="molecule type" value="Genomic_DNA"/>
</dbReference>
<dbReference type="PROSITE" id="PS51186">
    <property type="entry name" value="GNAT"/>
    <property type="match status" value="1"/>
</dbReference>
<protein>
    <recommendedName>
        <fullName evidence="1">N-acetyltransferase domain-containing protein</fullName>
    </recommendedName>
</protein>
<dbReference type="Proteomes" id="UP001139971">
    <property type="component" value="Unassembled WGS sequence"/>
</dbReference>
<dbReference type="InterPro" id="IPR040579">
    <property type="entry name" value="Acetyltransf_19"/>
</dbReference>
<proteinExistence type="predicted"/>
<dbReference type="Pfam" id="PF18015">
    <property type="entry name" value="Acetyltransf_19"/>
    <property type="match status" value="1"/>
</dbReference>
<dbReference type="InterPro" id="IPR000182">
    <property type="entry name" value="GNAT_dom"/>
</dbReference>
<organism evidence="2 3">
    <name type="scientific">Tahibacter soli</name>
    <dbReference type="NCBI Taxonomy" id="2983605"/>
    <lineage>
        <taxon>Bacteria</taxon>
        <taxon>Pseudomonadati</taxon>
        <taxon>Pseudomonadota</taxon>
        <taxon>Gammaproteobacteria</taxon>
        <taxon>Lysobacterales</taxon>
        <taxon>Rhodanobacteraceae</taxon>
        <taxon>Tahibacter</taxon>
    </lineage>
</organism>
<comment type="caution">
    <text evidence="2">The sequence shown here is derived from an EMBL/GenBank/DDBJ whole genome shotgun (WGS) entry which is preliminary data.</text>
</comment>
<evidence type="ECO:0000313" key="2">
    <source>
        <dbReference type="EMBL" id="MDC8014544.1"/>
    </source>
</evidence>
<dbReference type="GO" id="GO:0016747">
    <property type="term" value="F:acyltransferase activity, transferring groups other than amino-acyl groups"/>
    <property type="evidence" value="ECO:0007669"/>
    <property type="project" value="InterPro"/>
</dbReference>
<name>A0A9X3YLI4_9GAMM</name>
<accession>A0A9X3YLI4</accession>
<dbReference type="Gene3D" id="3.40.630.30">
    <property type="match status" value="1"/>
</dbReference>
<keyword evidence="3" id="KW-1185">Reference proteome</keyword>
<dbReference type="RefSeq" id="WP_263542239.1">
    <property type="nucleotide sequence ID" value="NZ_JAOVZO020000018.1"/>
</dbReference>
<dbReference type="AlphaFoldDB" id="A0A9X3YLI4"/>
<dbReference type="InterPro" id="IPR016181">
    <property type="entry name" value="Acyl_CoA_acyltransferase"/>
</dbReference>
<feature type="domain" description="N-acetyltransferase" evidence="1">
    <location>
        <begin position="107"/>
        <end position="252"/>
    </location>
</feature>
<reference evidence="2" key="1">
    <citation type="submission" date="2023-02" db="EMBL/GenBank/DDBJ databases">
        <title>Tahibacter soli sp. nov. isolated from soil.</title>
        <authorList>
            <person name="Baek J.H."/>
            <person name="Lee J.K."/>
            <person name="Choi D.G."/>
            <person name="Jeon C.O."/>
        </authorList>
    </citation>
    <scope>NUCLEOTIDE SEQUENCE</scope>
    <source>
        <strain evidence="2">BL</strain>
    </source>
</reference>
<dbReference type="SUPFAM" id="SSF55729">
    <property type="entry name" value="Acyl-CoA N-acyltransferases (Nat)"/>
    <property type="match status" value="1"/>
</dbReference>
<gene>
    <name evidence="2" type="ORF">OD750_018520</name>
</gene>
<dbReference type="Pfam" id="PF00583">
    <property type="entry name" value="Acetyltransf_1"/>
    <property type="match status" value="1"/>
</dbReference>
<evidence type="ECO:0000313" key="3">
    <source>
        <dbReference type="Proteomes" id="UP001139971"/>
    </source>
</evidence>
<evidence type="ECO:0000259" key="1">
    <source>
        <dbReference type="PROSITE" id="PS51186"/>
    </source>
</evidence>
<dbReference type="Gene3D" id="3.40.630.80">
    <property type="match status" value="1"/>
</dbReference>
<sequence length="252" mass="27889">MKITAVKAGIEAIASLRRQFLQETNCQIRYHAWHERGHSDTWLLRCDGAEVGYGSINGGEAAARDTVFEFYVLPGWRRAMAPLFLELLETAQPAHVECQSNEPLLASMLYEFAHDINAQVMLFEDDAATDLAHPGVAFRRRRDGDAVFEHHGEPVGDYVLERRGKVIATGGFATHYNEPFADLHTEVDPDARGGGLGSYLLQEVKKQCYLAGRVPAARCNIHNKASYASLLKAGMRRCGFILKGRVAATQTA</sequence>
<dbReference type="CDD" id="cd04301">
    <property type="entry name" value="NAT_SF"/>
    <property type="match status" value="1"/>
</dbReference>